<dbReference type="OrthoDB" id="5395440at2759"/>
<feature type="compositionally biased region" description="Polar residues" evidence="2">
    <location>
        <begin position="426"/>
        <end position="447"/>
    </location>
</feature>
<dbReference type="Proteomes" id="UP000293360">
    <property type="component" value="Unassembled WGS sequence"/>
</dbReference>
<feature type="region of interest" description="Disordered" evidence="2">
    <location>
        <begin position="117"/>
        <end position="212"/>
    </location>
</feature>
<name>A0A4Q4SU57_9PEZI</name>
<feature type="compositionally biased region" description="Polar residues" evidence="2">
    <location>
        <begin position="332"/>
        <end position="351"/>
    </location>
</feature>
<dbReference type="STRING" id="155417.A0A4Q4SU57"/>
<accession>A0A4Q4SU57</accession>
<feature type="coiled-coil region" evidence="1">
    <location>
        <begin position="451"/>
        <end position="604"/>
    </location>
</feature>
<evidence type="ECO:0000313" key="5">
    <source>
        <dbReference type="Proteomes" id="UP000293360"/>
    </source>
</evidence>
<feature type="compositionally biased region" description="Polar residues" evidence="2">
    <location>
        <begin position="147"/>
        <end position="159"/>
    </location>
</feature>
<feature type="compositionally biased region" description="Acidic residues" evidence="2">
    <location>
        <begin position="224"/>
        <end position="236"/>
    </location>
</feature>
<dbReference type="AlphaFoldDB" id="A0A4Q4SU57"/>
<dbReference type="EMBL" id="QJNU01000986">
    <property type="protein sequence ID" value="RYO81543.1"/>
    <property type="molecule type" value="Genomic_DNA"/>
</dbReference>
<feature type="region of interest" description="Disordered" evidence="2">
    <location>
        <begin position="617"/>
        <end position="667"/>
    </location>
</feature>
<dbReference type="PANTHER" id="PTHR23159:SF31">
    <property type="entry name" value="CENTROSOME-ASSOCIATED PROTEIN CEP250 ISOFORM X1"/>
    <property type="match status" value="1"/>
</dbReference>
<dbReference type="Pfam" id="PF24554">
    <property type="entry name" value="DUF7603"/>
    <property type="match status" value="1"/>
</dbReference>
<feature type="compositionally biased region" description="Polar residues" evidence="2">
    <location>
        <begin position="278"/>
        <end position="294"/>
    </location>
</feature>
<feature type="region of interest" description="Disordered" evidence="2">
    <location>
        <begin position="1"/>
        <end position="27"/>
    </location>
</feature>
<feature type="region of interest" description="Disordered" evidence="2">
    <location>
        <begin position="1003"/>
        <end position="1024"/>
    </location>
</feature>
<proteinExistence type="predicted"/>
<dbReference type="PANTHER" id="PTHR23159">
    <property type="entry name" value="CENTROSOMAL PROTEIN 2"/>
    <property type="match status" value="1"/>
</dbReference>
<comment type="caution">
    <text evidence="4">The sequence shown here is derived from an EMBL/GenBank/DDBJ whole genome shotgun (WGS) entry which is preliminary data.</text>
</comment>
<feature type="compositionally biased region" description="Polar residues" evidence="2">
    <location>
        <begin position="1015"/>
        <end position="1024"/>
    </location>
</feature>
<feature type="region of interest" description="Disordered" evidence="2">
    <location>
        <begin position="224"/>
        <end position="384"/>
    </location>
</feature>
<protein>
    <recommendedName>
        <fullName evidence="3">DUF7603 domain-containing protein</fullName>
    </recommendedName>
</protein>
<reference evidence="4 5" key="1">
    <citation type="submission" date="2018-06" db="EMBL/GenBank/DDBJ databases">
        <title>Complete Genomes of Monosporascus.</title>
        <authorList>
            <person name="Robinson A.J."/>
            <person name="Natvig D.O."/>
        </authorList>
    </citation>
    <scope>NUCLEOTIDE SEQUENCE [LARGE SCALE GENOMIC DNA]</scope>
    <source>
        <strain evidence="4 5">CBS 110550</strain>
    </source>
</reference>
<sequence length="1106" mass="123906">MTMTMSKPLPLRESLNSQPPSSYFPLADSPEILHASSVAVASHPRQPFSSFEDQDSVPELPPISRNFRKLTLESPVAQTPPQNRIRRKPLSSDASPIATRYSSGEHLTIIRGLPMPEHRFSRSNSVDSPTVYDFPRPPVAPRVADLNSATKPQTFTANKENFLDFGNSPVSDHFHPSASPTQDVNHPHHSEVGTPAGPQTGRPARLSQHSDQSPYDDLLAERDEDVDEADNEEDPLSDNLFDGYNSDTSCSSNPNPNPNPNSNMHVARKATPPHLNLEQVTPQPSAQDIKTPNTDKPLPKSPGSSKLGTLFGWGSPSTATSDKALSPVPSPFNFSKAASVSDASPVTTAARQSLLGAPKTPYGPPGSPYAESYFATPQGGAPSPYFQIQEMEDELKAISAELASSIRREIDLEDLVDRLQAERENPTSTSNKRTSDYFSDSGYSSAKFSDYDQSREEIERVQRKAEQEKAQVRLELTNKLQEERSRRQQLDVQIKELSEKASQIDLAKASNVDNDRVRELESTCETLRRKLAEERQVKDNFEDLLSALRGELENASNERDNLRDEVVPELRSRVEGLEGQAAELERMSYESSKTQQELHNLKTENFNLKESLSRSMGTISEDVNSRSSRPNSIIGTPGLARSNSVASLRGPPSRLSRSKTVKSSESRDQVLERLKDVEEQRDALHRALRNLLERQDYQNRENDKKIKALEMERDRLLASPGKAGFQKEVSNLRAEINVLRRRAEEALEQKWQVEKGLAGIKMDLDRAEQEIASLRSLLNEQDILIPPSFVRSSMGDDQPDAPVSSERLTAAYQDLHKAYSEALQRIKNFEDGAPALDEKTQLAMERLENALSSTIMERDFARQEASAYKEQLDALKAGEQQYLESEKALSDELQESARRVEELAIQVRRQLNVNQELRQRISDTVARGDAEQKANSERITVMQARLRFLEEKLEASQNASEDRITRHEEEMQALKDSHNNQLTRLHDSLRSPRVFPSKSPLSPLFAGAGARPPRISSTSSGPAMNVSEETQIDNLRARIAELENAVTDADSEMEQVVSRMNAAQIEVLQLQEEREAAVNRTRKLERELEAEKLRAFEDRFKTLQSY</sequence>
<dbReference type="InterPro" id="IPR056023">
    <property type="entry name" value="DUF7603"/>
</dbReference>
<evidence type="ECO:0000313" key="4">
    <source>
        <dbReference type="EMBL" id="RYO81543.1"/>
    </source>
</evidence>
<keyword evidence="1" id="KW-0175">Coiled coil</keyword>
<feature type="coiled-coil region" evidence="1">
    <location>
        <begin position="722"/>
        <end position="784"/>
    </location>
</feature>
<feature type="region of interest" description="Disordered" evidence="2">
    <location>
        <begin position="419"/>
        <end position="451"/>
    </location>
</feature>
<feature type="coiled-coil region" evidence="1">
    <location>
        <begin position="844"/>
        <end position="984"/>
    </location>
</feature>
<keyword evidence="5" id="KW-1185">Reference proteome</keyword>
<organism evidence="4 5">
    <name type="scientific">Monosporascus ibericus</name>
    <dbReference type="NCBI Taxonomy" id="155417"/>
    <lineage>
        <taxon>Eukaryota</taxon>
        <taxon>Fungi</taxon>
        <taxon>Dikarya</taxon>
        <taxon>Ascomycota</taxon>
        <taxon>Pezizomycotina</taxon>
        <taxon>Sordariomycetes</taxon>
        <taxon>Xylariomycetidae</taxon>
        <taxon>Xylariales</taxon>
        <taxon>Xylariales incertae sedis</taxon>
        <taxon>Monosporascus</taxon>
    </lineage>
</organism>
<gene>
    <name evidence="4" type="ORF">DL764_009748</name>
</gene>
<feature type="compositionally biased region" description="Polar residues" evidence="2">
    <location>
        <begin position="617"/>
        <end position="634"/>
    </location>
</feature>
<evidence type="ECO:0000256" key="1">
    <source>
        <dbReference type="SAM" id="Coils"/>
    </source>
</evidence>
<evidence type="ECO:0000256" key="2">
    <source>
        <dbReference type="SAM" id="MobiDB-lite"/>
    </source>
</evidence>
<feature type="region of interest" description="Disordered" evidence="2">
    <location>
        <begin position="43"/>
        <end position="99"/>
    </location>
</feature>
<feature type="coiled-coil region" evidence="1">
    <location>
        <begin position="1025"/>
        <end position="1094"/>
    </location>
</feature>
<evidence type="ECO:0000259" key="3">
    <source>
        <dbReference type="Pfam" id="PF24554"/>
    </source>
</evidence>
<feature type="domain" description="DUF7603" evidence="3">
    <location>
        <begin position="843"/>
        <end position="951"/>
    </location>
</feature>
<feature type="coiled-coil region" evidence="1">
    <location>
        <begin position="667"/>
        <end position="694"/>
    </location>
</feature>